<dbReference type="PANTHER" id="PTHR34618:SF4">
    <property type="entry name" value="CAS1"/>
    <property type="match status" value="1"/>
</dbReference>
<feature type="signal peptide" evidence="2">
    <location>
        <begin position="1"/>
        <end position="22"/>
    </location>
</feature>
<proteinExistence type="predicted"/>
<reference evidence="3 4" key="1">
    <citation type="journal article" date="2020" name="G3 (Bethesda)">
        <title>Genetic Underpinnings of Host Manipulation by Ophiocordyceps as Revealed by Comparative Transcriptomics.</title>
        <authorList>
            <person name="Will I."/>
            <person name="Das B."/>
            <person name="Trinh T."/>
            <person name="Brachmann A."/>
            <person name="Ohm R.A."/>
            <person name="de Bekker C."/>
        </authorList>
    </citation>
    <scope>NUCLEOTIDE SEQUENCE [LARGE SCALE GENOMIC DNA]</scope>
    <source>
        <strain evidence="3 4">EC05</strain>
    </source>
</reference>
<name>A0A8H4VFA1_9HYPO</name>
<dbReference type="Proteomes" id="UP000562929">
    <property type="component" value="Unassembled WGS sequence"/>
</dbReference>
<gene>
    <name evidence="3" type="ORF">GQ602_002434</name>
</gene>
<dbReference type="EMBL" id="JAACLJ010000002">
    <property type="protein sequence ID" value="KAF4592135.1"/>
    <property type="molecule type" value="Genomic_DNA"/>
</dbReference>
<dbReference type="InterPro" id="IPR021476">
    <property type="entry name" value="Egh16-like"/>
</dbReference>
<keyword evidence="2" id="KW-0732">Signal</keyword>
<comment type="caution">
    <text evidence="3">The sequence shown here is derived from an EMBL/GenBank/DDBJ whole genome shotgun (WGS) entry which is preliminary data.</text>
</comment>
<accession>A0A8H4VFA1</accession>
<evidence type="ECO:0000313" key="3">
    <source>
        <dbReference type="EMBL" id="KAF4592135.1"/>
    </source>
</evidence>
<organism evidence="3 4">
    <name type="scientific">Ophiocordyceps camponoti-floridani</name>
    <dbReference type="NCBI Taxonomy" id="2030778"/>
    <lineage>
        <taxon>Eukaryota</taxon>
        <taxon>Fungi</taxon>
        <taxon>Dikarya</taxon>
        <taxon>Ascomycota</taxon>
        <taxon>Pezizomycotina</taxon>
        <taxon>Sordariomycetes</taxon>
        <taxon>Hypocreomycetidae</taxon>
        <taxon>Hypocreales</taxon>
        <taxon>Ophiocordycipitaceae</taxon>
        <taxon>Ophiocordyceps</taxon>
    </lineage>
</organism>
<evidence type="ECO:0000313" key="4">
    <source>
        <dbReference type="Proteomes" id="UP000562929"/>
    </source>
</evidence>
<feature type="region of interest" description="Disordered" evidence="1">
    <location>
        <begin position="30"/>
        <end position="65"/>
    </location>
</feature>
<feature type="compositionally biased region" description="Basic residues" evidence="1">
    <location>
        <begin position="285"/>
        <end position="301"/>
    </location>
</feature>
<evidence type="ECO:0000256" key="1">
    <source>
        <dbReference type="SAM" id="MobiDB-lite"/>
    </source>
</evidence>
<dbReference type="AlphaFoldDB" id="A0A8H4VFA1"/>
<feature type="region of interest" description="Disordered" evidence="1">
    <location>
        <begin position="275"/>
        <end position="314"/>
    </location>
</feature>
<feature type="compositionally biased region" description="Polar residues" evidence="1">
    <location>
        <begin position="53"/>
        <end position="65"/>
    </location>
</feature>
<evidence type="ECO:0000256" key="2">
    <source>
        <dbReference type="SAM" id="SignalP"/>
    </source>
</evidence>
<dbReference type="PANTHER" id="PTHR34618">
    <property type="entry name" value="SURFACE PROTEIN MAS1, PUTATIVE-RELATED"/>
    <property type="match status" value="1"/>
</dbReference>
<protein>
    <submittedName>
        <fullName evidence="3">CAS1 appressorium specific protein</fullName>
    </submittedName>
</protein>
<keyword evidence="4" id="KW-1185">Reference proteome</keyword>
<sequence>MSLKSVLFSSALLAAKLVSGHSAITAATGDAGGKGAALGVNDQTPRDDRTRGVGQQDSTRFRGNSASTFGETLAAGANSAEQGTQAMMAMTGTTQLPQVSPGGTLTMTLHQVNGDGAGPYTCMINADGTGKDWQNTQVTQNVAGNQKGRNNKGSLTDNTLAAQVPATQQCTGQMAGQTAVCMMRCQNPARAGPFGGVVPFQMAGAAGAAPGAAAPGAAAPGAAAPGAVAAGAAGGAAAGGAAAGGAAGAAGGAAKNAAAGNAAGAGAAAKAGAGAADGAATGGKKGGRGNRKAARQAKRAAKGGAAAAADDDDN</sequence>
<dbReference type="Pfam" id="PF11327">
    <property type="entry name" value="Egh16-like"/>
    <property type="match status" value="1"/>
</dbReference>
<dbReference type="OrthoDB" id="5418436at2759"/>
<feature type="chain" id="PRO_5034575853" evidence="2">
    <location>
        <begin position="23"/>
        <end position="314"/>
    </location>
</feature>